<dbReference type="Proteomes" id="UP001060085">
    <property type="component" value="Linkage Group LG05"/>
</dbReference>
<evidence type="ECO:0000313" key="2">
    <source>
        <dbReference type="Proteomes" id="UP001060085"/>
    </source>
</evidence>
<name>A0ACC0APS5_CATRO</name>
<accession>A0ACC0APS5</accession>
<reference evidence="2" key="1">
    <citation type="journal article" date="2023" name="Nat. Plants">
        <title>Single-cell RNA sequencing provides a high-resolution roadmap for understanding the multicellular compartmentation of specialized metabolism.</title>
        <authorList>
            <person name="Sun S."/>
            <person name="Shen X."/>
            <person name="Li Y."/>
            <person name="Li Y."/>
            <person name="Wang S."/>
            <person name="Li R."/>
            <person name="Zhang H."/>
            <person name="Shen G."/>
            <person name="Guo B."/>
            <person name="Wei J."/>
            <person name="Xu J."/>
            <person name="St-Pierre B."/>
            <person name="Chen S."/>
            <person name="Sun C."/>
        </authorList>
    </citation>
    <scope>NUCLEOTIDE SEQUENCE [LARGE SCALE GENOMIC DNA]</scope>
</reference>
<evidence type="ECO:0000313" key="1">
    <source>
        <dbReference type="EMBL" id="KAI5662997.1"/>
    </source>
</evidence>
<sequence>MEGLEKRIAIGVLPEGYLSEGTHCADVDLTNSGGHTIPVVARLRRDCPVVFGVDNEVTGDHGGSPGICHGPPEVQEGRIDIHVIGHDDHLIGEARPDLVNGWCAPPKGAQPHVAAGKGGDSMFNRFESFVTTTYVVVVVRRKKESRSRRWCCTDADFNCVG</sequence>
<dbReference type="EMBL" id="CM044705">
    <property type="protein sequence ID" value="KAI5662997.1"/>
    <property type="molecule type" value="Genomic_DNA"/>
</dbReference>
<comment type="caution">
    <text evidence="1">The sequence shown here is derived from an EMBL/GenBank/DDBJ whole genome shotgun (WGS) entry which is preliminary data.</text>
</comment>
<organism evidence="1 2">
    <name type="scientific">Catharanthus roseus</name>
    <name type="common">Madagascar periwinkle</name>
    <name type="synonym">Vinca rosea</name>
    <dbReference type="NCBI Taxonomy" id="4058"/>
    <lineage>
        <taxon>Eukaryota</taxon>
        <taxon>Viridiplantae</taxon>
        <taxon>Streptophyta</taxon>
        <taxon>Embryophyta</taxon>
        <taxon>Tracheophyta</taxon>
        <taxon>Spermatophyta</taxon>
        <taxon>Magnoliopsida</taxon>
        <taxon>eudicotyledons</taxon>
        <taxon>Gunneridae</taxon>
        <taxon>Pentapetalae</taxon>
        <taxon>asterids</taxon>
        <taxon>lamiids</taxon>
        <taxon>Gentianales</taxon>
        <taxon>Apocynaceae</taxon>
        <taxon>Rauvolfioideae</taxon>
        <taxon>Vinceae</taxon>
        <taxon>Catharanthinae</taxon>
        <taxon>Catharanthus</taxon>
    </lineage>
</organism>
<protein>
    <submittedName>
        <fullName evidence="1">Uncharacterized protein</fullName>
    </submittedName>
</protein>
<keyword evidence="2" id="KW-1185">Reference proteome</keyword>
<gene>
    <name evidence="1" type="ORF">M9H77_22320</name>
</gene>
<proteinExistence type="predicted"/>